<protein>
    <recommendedName>
        <fullName evidence="1">DUF4817 domain-containing protein</fullName>
    </recommendedName>
</protein>
<dbReference type="PANTHER" id="PTHR47326:SF1">
    <property type="entry name" value="HTH PSQ-TYPE DOMAIN-CONTAINING PROTEIN"/>
    <property type="match status" value="1"/>
</dbReference>
<dbReference type="PANTHER" id="PTHR47326">
    <property type="entry name" value="TRANSPOSABLE ELEMENT TC3 TRANSPOSASE-LIKE PROTEIN"/>
    <property type="match status" value="1"/>
</dbReference>
<evidence type="ECO:0000313" key="2">
    <source>
        <dbReference type="EMBL" id="KAJ3655208.1"/>
    </source>
</evidence>
<dbReference type="Proteomes" id="UP001168821">
    <property type="component" value="Unassembled WGS sequence"/>
</dbReference>
<accession>A0AA38MGD1</accession>
<feature type="domain" description="DUF4817" evidence="1">
    <location>
        <begin position="11"/>
        <end position="47"/>
    </location>
</feature>
<evidence type="ECO:0000313" key="3">
    <source>
        <dbReference type="Proteomes" id="UP001168821"/>
    </source>
</evidence>
<keyword evidence="3" id="KW-1185">Reference proteome</keyword>
<dbReference type="InterPro" id="IPR032135">
    <property type="entry name" value="DUF4817"/>
</dbReference>
<name>A0AA38MGD1_9CUCU</name>
<sequence length="180" mass="20851">MVDFLSAGMTDMVLMYGQALGNSLGAQRLYHETFPERRLPNHKTFAAVLYAEEEILNAVEENRGINVRRLSYRIGVSPFVVWRTLHKQGLFPYRVQRVQHLKPEDFARRVHFCEWLCAKNREDPQFVTILLSTDEATFTKNGVFNLHNTHLWCAGNPHAIQERNFQDRWVGIVGNQLIGP</sequence>
<dbReference type="EMBL" id="JALNTZ010000004">
    <property type="protein sequence ID" value="KAJ3655208.1"/>
    <property type="molecule type" value="Genomic_DNA"/>
</dbReference>
<organism evidence="2 3">
    <name type="scientific">Zophobas morio</name>
    <dbReference type="NCBI Taxonomy" id="2755281"/>
    <lineage>
        <taxon>Eukaryota</taxon>
        <taxon>Metazoa</taxon>
        <taxon>Ecdysozoa</taxon>
        <taxon>Arthropoda</taxon>
        <taxon>Hexapoda</taxon>
        <taxon>Insecta</taxon>
        <taxon>Pterygota</taxon>
        <taxon>Neoptera</taxon>
        <taxon>Endopterygota</taxon>
        <taxon>Coleoptera</taxon>
        <taxon>Polyphaga</taxon>
        <taxon>Cucujiformia</taxon>
        <taxon>Tenebrionidae</taxon>
        <taxon>Zophobas</taxon>
    </lineage>
</organism>
<proteinExistence type="predicted"/>
<comment type="caution">
    <text evidence="2">The sequence shown here is derived from an EMBL/GenBank/DDBJ whole genome shotgun (WGS) entry which is preliminary data.</text>
</comment>
<evidence type="ECO:0000259" key="1">
    <source>
        <dbReference type="Pfam" id="PF16087"/>
    </source>
</evidence>
<gene>
    <name evidence="2" type="ORF">Zmor_014345</name>
</gene>
<dbReference type="AlphaFoldDB" id="A0AA38MGD1"/>
<dbReference type="Pfam" id="PF16087">
    <property type="entry name" value="DUF4817"/>
    <property type="match status" value="1"/>
</dbReference>
<reference evidence="2" key="1">
    <citation type="journal article" date="2023" name="G3 (Bethesda)">
        <title>Whole genome assemblies of Zophobas morio and Tenebrio molitor.</title>
        <authorList>
            <person name="Kaur S."/>
            <person name="Stinson S.A."/>
            <person name="diCenzo G.C."/>
        </authorList>
    </citation>
    <scope>NUCLEOTIDE SEQUENCE</scope>
    <source>
        <strain evidence="2">QUZm001</strain>
    </source>
</reference>